<sequence length="158" mass="17937">MTDERSTEFVLRRATIEDAECLFNWRNDPETRKHSKNNGIINWDEHLAWLLKSVGNYARGRMLYIAETIDGRPVGTVRADICKDDSYEISYTVAPEFRGKGVAKRMVVQFVREIIPQKSLVAHIQKGHASSEGVAKALGLHPVSENPLQDGVVMTEWR</sequence>
<reference evidence="2 3" key="1">
    <citation type="journal article" date="2015" name="Nature">
        <title>rRNA introns, odd ribosomes, and small enigmatic genomes across a large radiation of phyla.</title>
        <authorList>
            <person name="Brown C.T."/>
            <person name="Hug L.A."/>
            <person name="Thomas B.C."/>
            <person name="Sharon I."/>
            <person name="Castelle C.J."/>
            <person name="Singh A."/>
            <person name="Wilkins M.J."/>
            <person name="Williams K.H."/>
            <person name="Banfield J.F."/>
        </authorList>
    </citation>
    <scope>NUCLEOTIDE SEQUENCE [LARGE SCALE GENOMIC DNA]</scope>
</reference>
<dbReference type="PANTHER" id="PTHR43792">
    <property type="entry name" value="GNAT FAMILY, PUTATIVE (AFU_ORTHOLOGUE AFUA_3G00765)-RELATED-RELATED"/>
    <property type="match status" value="1"/>
</dbReference>
<comment type="caution">
    <text evidence="2">The sequence shown here is derived from an EMBL/GenBank/DDBJ whole genome shotgun (WGS) entry which is preliminary data.</text>
</comment>
<feature type="domain" description="N-acetyltransferase" evidence="1">
    <location>
        <begin position="9"/>
        <end position="158"/>
    </location>
</feature>
<dbReference type="AlphaFoldDB" id="A0A0G1VSW0"/>
<dbReference type="CDD" id="cd04301">
    <property type="entry name" value="NAT_SF"/>
    <property type="match status" value="1"/>
</dbReference>
<dbReference type="InterPro" id="IPR016181">
    <property type="entry name" value="Acyl_CoA_acyltransferase"/>
</dbReference>
<dbReference type="SUPFAM" id="SSF55729">
    <property type="entry name" value="Acyl-CoA N-acyltransferases (Nat)"/>
    <property type="match status" value="1"/>
</dbReference>
<evidence type="ECO:0000313" key="2">
    <source>
        <dbReference type="EMBL" id="KKW09365.1"/>
    </source>
</evidence>
<keyword evidence="2" id="KW-0808">Transferase</keyword>
<dbReference type="EMBL" id="LCPZ01000002">
    <property type="protein sequence ID" value="KKW09365.1"/>
    <property type="molecule type" value="Genomic_DNA"/>
</dbReference>
<gene>
    <name evidence="2" type="ORF">UY44_C0002G0005</name>
</gene>
<name>A0A0G1VSW0_9BACT</name>
<dbReference type="InterPro" id="IPR051531">
    <property type="entry name" value="N-acetyltransferase"/>
</dbReference>
<dbReference type="PROSITE" id="PS51186">
    <property type="entry name" value="GNAT"/>
    <property type="match status" value="1"/>
</dbReference>
<dbReference type="InterPro" id="IPR000182">
    <property type="entry name" value="GNAT_dom"/>
</dbReference>
<organism evidence="2 3">
    <name type="scientific">Candidatus Kaiserbacteria bacterium GW2011_GWA2_49_19</name>
    <dbReference type="NCBI Taxonomy" id="1618669"/>
    <lineage>
        <taxon>Bacteria</taxon>
        <taxon>Candidatus Kaiseribacteriota</taxon>
    </lineage>
</organism>
<dbReference type="Proteomes" id="UP000033965">
    <property type="component" value="Unassembled WGS sequence"/>
</dbReference>
<dbReference type="Gene3D" id="3.40.630.30">
    <property type="match status" value="1"/>
</dbReference>
<dbReference type="GO" id="GO:0016747">
    <property type="term" value="F:acyltransferase activity, transferring groups other than amino-acyl groups"/>
    <property type="evidence" value="ECO:0007669"/>
    <property type="project" value="InterPro"/>
</dbReference>
<evidence type="ECO:0000259" key="1">
    <source>
        <dbReference type="PROSITE" id="PS51186"/>
    </source>
</evidence>
<dbReference type="PATRIC" id="fig|1618669.3.peg.90"/>
<evidence type="ECO:0000313" key="3">
    <source>
        <dbReference type="Proteomes" id="UP000033965"/>
    </source>
</evidence>
<accession>A0A0G1VSW0</accession>
<dbReference type="Pfam" id="PF13302">
    <property type="entry name" value="Acetyltransf_3"/>
    <property type="match status" value="1"/>
</dbReference>
<protein>
    <submittedName>
        <fullName evidence="2">GCN5-related N-acetyltransferase</fullName>
    </submittedName>
</protein>
<dbReference type="PANTHER" id="PTHR43792:SF16">
    <property type="entry name" value="N-ACETYLTRANSFERASE DOMAIN-CONTAINING PROTEIN"/>
    <property type="match status" value="1"/>
</dbReference>
<proteinExistence type="predicted"/>